<feature type="transmembrane region" description="Helical" evidence="1">
    <location>
        <begin position="235"/>
        <end position="255"/>
    </location>
</feature>
<dbReference type="EMBL" id="JBHSFN010000012">
    <property type="protein sequence ID" value="MFC4588452.1"/>
    <property type="molecule type" value="Genomic_DNA"/>
</dbReference>
<feature type="transmembrane region" description="Helical" evidence="1">
    <location>
        <begin position="150"/>
        <end position="173"/>
    </location>
</feature>
<name>A0ABV9EFW9_9ACTN</name>
<reference evidence="3" key="1">
    <citation type="journal article" date="2019" name="Int. J. Syst. Evol. Microbiol.">
        <title>The Global Catalogue of Microorganisms (GCM) 10K type strain sequencing project: providing services to taxonomists for standard genome sequencing and annotation.</title>
        <authorList>
            <consortium name="The Broad Institute Genomics Platform"/>
            <consortium name="The Broad Institute Genome Sequencing Center for Infectious Disease"/>
            <person name="Wu L."/>
            <person name="Ma J."/>
        </authorList>
    </citation>
    <scope>NUCLEOTIDE SEQUENCE [LARGE SCALE GENOMIC DNA]</scope>
    <source>
        <strain evidence="3">CCUG 49560</strain>
    </source>
</reference>
<organism evidence="2 3">
    <name type="scientific">Sphaerisporangium corydalis</name>
    <dbReference type="NCBI Taxonomy" id="1441875"/>
    <lineage>
        <taxon>Bacteria</taxon>
        <taxon>Bacillati</taxon>
        <taxon>Actinomycetota</taxon>
        <taxon>Actinomycetes</taxon>
        <taxon>Streptosporangiales</taxon>
        <taxon>Streptosporangiaceae</taxon>
        <taxon>Sphaerisporangium</taxon>
    </lineage>
</organism>
<keyword evidence="1" id="KW-1133">Transmembrane helix</keyword>
<feature type="transmembrane region" description="Helical" evidence="1">
    <location>
        <begin position="62"/>
        <end position="83"/>
    </location>
</feature>
<comment type="caution">
    <text evidence="2">The sequence shown here is derived from an EMBL/GenBank/DDBJ whole genome shotgun (WGS) entry which is preliminary data.</text>
</comment>
<evidence type="ECO:0000313" key="2">
    <source>
        <dbReference type="EMBL" id="MFC4588452.1"/>
    </source>
</evidence>
<proteinExistence type="predicted"/>
<protein>
    <submittedName>
        <fullName evidence="2">ABC transporter permease</fullName>
    </submittedName>
</protein>
<sequence length="260" mass="26127">MRRHLRAEWTKSRTVPSTVPLLLGVVALTVAGGAMASAATTAPACAASGCTFDLTKLSLTGVLLGQAVVVVLAVLAMSGEYGTGMVRTTFTAMPRRSAVLAAKAAVLTGLTLVAAVIGVLASVLAARLILPGNGFTPAHGYPALSLADGPTLRAAAGSVLCLVLVALLGLGVAAAVRDPATAIGVVLGLLYLFPLLIFVISDQAWQRLLWQVSPLNAGLAVQSTTDAGLPLGPGAGLVVLAAWAALALLAGGLRVRLRDA</sequence>
<evidence type="ECO:0000256" key="1">
    <source>
        <dbReference type="SAM" id="Phobius"/>
    </source>
</evidence>
<gene>
    <name evidence="2" type="ORF">ACFO8L_20355</name>
</gene>
<feature type="transmembrane region" description="Helical" evidence="1">
    <location>
        <begin position="104"/>
        <end position="130"/>
    </location>
</feature>
<keyword evidence="1" id="KW-0812">Transmembrane</keyword>
<keyword evidence="1" id="KW-0472">Membrane</keyword>
<feature type="transmembrane region" description="Helical" evidence="1">
    <location>
        <begin position="180"/>
        <end position="200"/>
    </location>
</feature>
<dbReference type="Proteomes" id="UP001595891">
    <property type="component" value="Unassembled WGS sequence"/>
</dbReference>
<dbReference type="RefSeq" id="WP_262843334.1">
    <property type="nucleotide sequence ID" value="NZ_JANZYP010000017.1"/>
</dbReference>
<accession>A0ABV9EFW9</accession>
<keyword evidence="3" id="KW-1185">Reference proteome</keyword>
<evidence type="ECO:0000313" key="3">
    <source>
        <dbReference type="Proteomes" id="UP001595891"/>
    </source>
</evidence>